<evidence type="ECO:0000256" key="6">
    <source>
        <dbReference type="PROSITE-ProRule" id="PRU00094"/>
    </source>
</evidence>
<dbReference type="Proteomes" id="UP001610728">
    <property type="component" value="Unassembled WGS sequence"/>
</dbReference>
<dbReference type="SUPFAM" id="SSF57716">
    <property type="entry name" value="Glucocorticoid receptor-like (DNA-binding domain)"/>
    <property type="match status" value="1"/>
</dbReference>
<feature type="region of interest" description="Disordered" evidence="7">
    <location>
        <begin position="373"/>
        <end position="424"/>
    </location>
</feature>
<comment type="caution">
    <text evidence="9">The sequence shown here is derived from an EMBL/GenBank/DDBJ whole genome shotgun (WGS) entry which is preliminary data.</text>
</comment>
<dbReference type="Gene3D" id="3.30.50.10">
    <property type="entry name" value="Erythroid Transcription Factor GATA-1, subunit A"/>
    <property type="match status" value="1"/>
</dbReference>
<evidence type="ECO:0000313" key="10">
    <source>
        <dbReference type="Proteomes" id="UP001610728"/>
    </source>
</evidence>
<keyword evidence="5" id="KW-0804">Transcription</keyword>
<feature type="domain" description="GATA-type" evidence="8">
    <location>
        <begin position="407"/>
        <end position="456"/>
    </location>
</feature>
<evidence type="ECO:0000256" key="2">
    <source>
        <dbReference type="ARBA" id="ARBA00022771"/>
    </source>
</evidence>
<keyword evidence="10" id="KW-1185">Reference proteome</keyword>
<keyword evidence="1" id="KW-0479">Metal-binding</keyword>
<evidence type="ECO:0000259" key="8">
    <source>
        <dbReference type="PROSITE" id="PS50114"/>
    </source>
</evidence>
<dbReference type="PROSITE" id="PS50114">
    <property type="entry name" value="GATA_ZN_FINGER_2"/>
    <property type="match status" value="1"/>
</dbReference>
<keyword evidence="4" id="KW-0805">Transcription regulation</keyword>
<feature type="compositionally biased region" description="Basic and acidic residues" evidence="7">
    <location>
        <begin position="415"/>
        <end position="424"/>
    </location>
</feature>
<dbReference type="PROSITE" id="PS00344">
    <property type="entry name" value="GATA_ZN_FINGER_1"/>
    <property type="match status" value="1"/>
</dbReference>
<feature type="compositionally biased region" description="Low complexity" evidence="7">
    <location>
        <begin position="453"/>
        <end position="465"/>
    </location>
</feature>
<dbReference type="InterPro" id="IPR000679">
    <property type="entry name" value="Znf_GATA"/>
</dbReference>
<feature type="compositionally biased region" description="Low complexity" evidence="7">
    <location>
        <begin position="141"/>
        <end position="153"/>
    </location>
</feature>
<feature type="region of interest" description="Disordered" evidence="7">
    <location>
        <begin position="444"/>
        <end position="465"/>
    </location>
</feature>
<feature type="compositionally biased region" description="Pro residues" evidence="7">
    <location>
        <begin position="117"/>
        <end position="132"/>
    </location>
</feature>
<organism evidence="9 10">
    <name type="scientific">Ceratocystis lukuohia</name>
    <dbReference type="NCBI Taxonomy" id="2019550"/>
    <lineage>
        <taxon>Eukaryota</taxon>
        <taxon>Fungi</taxon>
        <taxon>Dikarya</taxon>
        <taxon>Ascomycota</taxon>
        <taxon>Pezizomycotina</taxon>
        <taxon>Sordariomycetes</taxon>
        <taxon>Hypocreomycetidae</taxon>
        <taxon>Microascales</taxon>
        <taxon>Ceratocystidaceae</taxon>
        <taxon>Ceratocystis</taxon>
    </lineage>
</organism>
<dbReference type="SMART" id="SM00401">
    <property type="entry name" value="ZnF_GATA"/>
    <property type="match status" value="1"/>
</dbReference>
<name>A0ABR4M9R3_9PEZI</name>
<protein>
    <submittedName>
        <fullName evidence="9">GATA zinc finger domain-containing protein 10</fullName>
    </submittedName>
</protein>
<evidence type="ECO:0000256" key="7">
    <source>
        <dbReference type="SAM" id="MobiDB-lite"/>
    </source>
</evidence>
<keyword evidence="2 6" id="KW-0863">Zinc-finger</keyword>
<dbReference type="PANTHER" id="PTHR47172">
    <property type="entry name" value="OS01G0976800 PROTEIN"/>
    <property type="match status" value="1"/>
</dbReference>
<accession>A0ABR4M9R3</accession>
<evidence type="ECO:0000313" key="9">
    <source>
        <dbReference type="EMBL" id="KAL2885013.1"/>
    </source>
</evidence>
<dbReference type="EMBL" id="JABSNW010000009">
    <property type="protein sequence ID" value="KAL2885013.1"/>
    <property type="molecule type" value="Genomic_DNA"/>
</dbReference>
<gene>
    <name evidence="9" type="ORF">HOO65_090308</name>
</gene>
<evidence type="ECO:0000256" key="3">
    <source>
        <dbReference type="ARBA" id="ARBA00022833"/>
    </source>
</evidence>
<feature type="compositionally biased region" description="Polar residues" evidence="7">
    <location>
        <begin position="167"/>
        <end position="191"/>
    </location>
</feature>
<evidence type="ECO:0000256" key="1">
    <source>
        <dbReference type="ARBA" id="ARBA00022723"/>
    </source>
</evidence>
<dbReference type="GeneID" id="98121532"/>
<feature type="compositionally biased region" description="Low complexity" evidence="7">
    <location>
        <begin position="238"/>
        <end position="248"/>
    </location>
</feature>
<feature type="region of interest" description="Disordered" evidence="7">
    <location>
        <begin position="1"/>
        <end position="252"/>
    </location>
</feature>
<dbReference type="InterPro" id="IPR013088">
    <property type="entry name" value="Znf_NHR/GATA"/>
</dbReference>
<evidence type="ECO:0000256" key="5">
    <source>
        <dbReference type="ARBA" id="ARBA00023163"/>
    </source>
</evidence>
<dbReference type="RefSeq" id="XP_070856194.1">
    <property type="nucleotide sequence ID" value="XM_071004512.1"/>
</dbReference>
<evidence type="ECO:0000256" key="4">
    <source>
        <dbReference type="ARBA" id="ARBA00023015"/>
    </source>
</evidence>
<reference evidence="9 10" key="1">
    <citation type="submission" date="2020-05" db="EMBL/GenBank/DDBJ databases">
        <title>Ceratocystis lukuohia genome.</title>
        <authorList>
            <person name="Harrington T.C."/>
            <person name="Kim K."/>
            <person name="Mayers C.G."/>
        </authorList>
    </citation>
    <scope>NUCLEOTIDE SEQUENCE [LARGE SCALE GENOMIC DNA]</scope>
    <source>
        <strain evidence="9 10">C4212</strain>
    </source>
</reference>
<dbReference type="Pfam" id="PF00320">
    <property type="entry name" value="GATA"/>
    <property type="match status" value="1"/>
</dbReference>
<dbReference type="PANTHER" id="PTHR47172:SF24">
    <property type="entry name" value="GATA ZINC FINGER DOMAIN-CONTAINING PROTEIN 14-RELATED"/>
    <property type="match status" value="1"/>
</dbReference>
<dbReference type="CDD" id="cd00202">
    <property type="entry name" value="ZnF_GATA"/>
    <property type="match status" value="1"/>
</dbReference>
<proteinExistence type="predicted"/>
<feature type="compositionally biased region" description="Low complexity" evidence="7">
    <location>
        <begin position="8"/>
        <end position="24"/>
    </location>
</feature>
<keyword evidence="3" id="KW-0862">Zinc</keyword>
<sequence length="465" mass="50441">MRVQTYQPHHPASVSTSTPPSSHSQYQSGQSMEYRDSIPRAVEQFAPGPALRRDLGGSGPRLSLPSIKAMVDMEPVHSPSSSSQQRHSSTAGPGTAANFNFSAPQNGTHRAAATPSPYSPSPIPGGPPPPPSLTLTMPHGNNTNAITTTTTNTGHAPSPFPSDHDSQISPSTVHHNYGHSTSRDSVSSNRFSETESHVNSYPRYSPANMDPLDRTRSGSQSDPSVYMSHGVPTPPTQTPSAPSVIGIPSGPPGPPLPQRFQGQQSPEHYPHGQFPLPVFREHQQPRPTGDVLNSRDYRESLVRLTPDTRFSQASSSGHTITNFVDHYLRAADEQAGAPPALAPMPTEREVTDMINNTELLRQSLLRMRTHIAERGNMRMDETGSDQAPPRRASEPRRRRGRAAPPGRCHSCARVDTPEWRRGPDGARTLCNACGLHYAKLERKRTNEQRAENAKNNAAAANNGSN</sequence>
<feature type="compositionally biased region" description="Polar residues" evidence="7">
    <location>
        <begin position="97"/>
        <end position="108"/>
    </location>
</feature>
<feature type="compositionally biased region" description="Low complexity" evidence="7">
    <location>
        <begin position="77"/>
        <end position="89"/>
    </location>
</feature>